<dbReference type="InterPro" id="IPR001387">
    <property type="entry name" value="Cro/C1-type_HTH"/>
</dbReference>
<feature type="domain" description="HTH cro/C1-type" evidence="1">
    <location>
        <begin position="11"/>
        <end position="67"/>
    </location>
</feature>
<dbReference type="EMBL" id="MOBM01000014">
    <property type="protein sequence ID" value="RON16064.1"/>
    <property type="molecule type" value="Genomic_DNA"/>
</dbReference>
<dbReference type="Gene3D" id="2.10.109.10">
    <property type="entry name" value="Umud Fragment, subunit A"/>
    <property type="match status" value="1"/>
</dbReference>
<organism evidence="2 3">
    <name type="scientific">Pseudomonas frederiksbergensis</name>
    <dbReference type="NCBI Taxonomy" id="104087"/>
    <lineage>
        <taxon>Bacteria</taxon>
        <taxon>Pseudomonadati</taxon>
        <taxon>Pseudomonadota</taxon>
        <taxon>Gammaproteobacteria</taxon>
        <taxon>Pseudomonadales</taxon>
        <taxon>Pseudomonadaceae</taxon>
        <taxon>Pseudomonas</taxon>
    </lineage>
</organism>
<dbReference type="SUPFAM" id="SSF51306">
    <property type="entry name" value="LexA/Signal peptidase"/>
    <property type="match status" value="1"/>
</dbReference>
<proteinExistence type="predicted"/>
<dbReference type="GO" id="GO:0003677">
    <property type="term" value="F:DNA binding"/>
    <property type="evidence" value="ECO:0007669"/>
    <property type="project" value="InterPro"/>
</dbReference>
<dbReference type="InterPro" id="IPR039418">
    <property type="entry name" value="LexA-like"/>
</dbReference>
<protein>
    <recommendedName>
        <fullName evidence="1">HTH cro/C1-type domain-containing protein</fullName>
    </recommendedName>
</protein>
<evidence type="ECO:0000313" key="2">
    <source>
        <dbReference type="EMBL" id="RON16064.1"/>
    </source>
</evidence>
<dbReference type="RefSeq" id="WP_123358266.1">
    <property type="nucleotide sequence ID" value="NZ_MOBM01000014.1"/>
</dbReference>
<dbReference type="PROSITE" id="PS50943">
    <property type="entry name" value="HTH_CROC1"/>
    <property type="match status" value="1"/>
</dbReference>
<comment type="caution">
    <text evidence="2">The sequence shown here is derived from an EMBL/GenBank/DDBJ whole genome shotgun (WGS) entry which is preliminary data.</text>
</comment>
<reference evidence="2 3" key="1">
    <citation type="submission" date="2016-10" db="EMBL/GenBank/DDBJ databases">
        <title>Comparative genome analysis of multiple Pseudomonas spp. focuses on biocontrol and plant growth promoting traits.</title>
        <authorList>
            <person name="Tao X.-Y."/>
            <person name="Taylor C.G."/>
        </authorList>
    </citation>
    <scope>NUCLEOTIDE SEQUENCE [LARGE SCALE GENOMIC DNA]</scope>
    <source>
        <strain evidence="2 3">36C6</strain>
    </source>
</reference>
<dbReference type="InterPro" id="IPR010982">
    <property type="entry name" value="Lambda_DNA-bd_dom_sf"/>
</dbReference>
<dbReference type="InterPro" id="IPR036286">
    <property type="entry name" value="LexA/Signal_pep-like_sf"/>
</dbReference>
<name>A0A423HS65_9PSED</name>
<accession>A0A423HS65</accession>
<dbReference type="InterPro" id="IPR015927">
    <property type="entry name" value="Peptidase_S24_S26A/B/C"/>
</dbReference>
<evidence type="ECO:0000313" key="3">
    <source>
        <dbReference type="Proteomes" id="UP000284002"/>
    </source>
</evidence>
<sequence>MQRDSTIGSAIRKRRQALGWSLQRLVEASHIEMSTGHLATLETKDMAPSVYVAEALAKGLGTTVDVLLREARDPTAFEAPTEHAQRVPVVPWDQAAKWAANPDPRRLPAGSSWVMPTDTPSGKVFALKVRDESMQAPSGISFPAGYTIFVDPGRKALANDFIVGHLGDPSAPVFKKLTLDGSAYWLRSLNPQFPMQQVGDTFEVIGVVVGLRAAFDKGGVL</sequence>
<gene>
    <name evidence="2" type="ORF">BK662_11590</name>
</gene>
<dbReference type="Gene3D" id="1.10.260.40">
    <property type="entry name" value="lambda repressor-like DNA-binding domains"/>
    <property type="match status" value="1"/>
</dbReference>
<dbReference type="SUPFAM" id="SSF47413">
    <property type="entry name" value="lambda repressor-like DNA-binding domains"/>
    <property type="match status" value="1"/>
</dbReference>
<dbReference type="CDD" id="cd00093">
    <property type="entry name" value="HTH_XRE"/>
    <property type="match status" value="1"/>
</dbReference>
<dbReference type="Pfam" id="PF00717">
    <property type="entry name" value="Peptidase_S24"/>
    <property type="match status" value="1"/>
</dbReference>
<dbReference type="SMART" id="SM00530">
    <property type="entry name" value="HTH_XRE"/>
    <property type="match status" value="1"/>
</dbReference>
<dbReference type="CDD" id="cd06529">
    <property type="entry name" value="S24_LexA-like"/>
    <property type="match status" value="1"/>
</dbReference>
<dbReference type="AlphaFoldDB" id="A0A423HS65"/>
<dbReference type="Proteomes" id="UP000284002">
    <property type="component" value="Unassembled WGS sequence"/>
</dbReference>
<evidence type="ECO:0000259" key="1">
    <source>
        <dbReference type="PROSITE" id="PS50943"/>
    </source>
</evidence>